<dbReference type="Gene3D" id="3.40.710.10">
    <property type="entry name" value="DD-peptidase/beta-lactamase superfamily"/>
    <property type="match status" value="1"/>
</dbReference>
<evidence type="ECO:0000256" key="10">
    <source>
        <dbReference type="ARBA" id="ARBA00022984"/>
    </source>
</evidence>
<feature type="compositionally biased region" description="Low complexity" evidence="15">
    <location>
        <begin position="683"/>
        <end position="724"/>
    </location>
</feature>
<evidence type="ECO:0000313" key="18">
    <source>
        <dbReference type="EMBL" id="VVE63698.1"/>
    </source>
</evidence>
<feature type="transmembrane region" description="Helical" evidence="14">
    <location>
        <begin position="20"/>
        <end position="38"/>
    </location>
</feature>
<dbReference type="Pfam" id="PF03717">
    <property type="entry name" value="PBP_dimer"/>
    <property type="match status" value="1"/>
</dbReference>
<keyword evidence="12 14" id="KW-0472">Membrane</keyword>
<feature type="active site" description="Acyl-ester intermediate" evidence="14">
    <location>
        <position position="342"/>
    </location>
</feature>
<accession>A0A5E4ZS40</accession>
<dbReference type="GO" id="GO:0009002">
    <property type="term" value="F:serine-type D-Ala-D-Ala carboxypeptidase activity"/>
    <property type="evidence" value="ECO:0007669"/>
    <property type="project" value="UniProtKB-UniRule"/>
</dbReference>
<dbReference type="AlphaFoldDB" id="A0A5E4ZS40"/>
<dbReference type="InterPro" id="IPR050515">
    <property type="entry name" value="Beta-lactam/transpept"/>
</dbReference>
<dbReference type="InterPro" id="IPR036138">
    <property type="entry name" value="PBP_dimer_sf"/>
</dbReference>
<evidence type="ECO:0000256" key="2">
    <source>
        <dbReference type="ARBA" id="ARBA00004236"/>
    </source>
</evidence>
<dbReference type="Gene3D" id="3.90.1310.10">
    <property type="entry name" value="Penicillin-binding protein 2a (Domain 2)"/>
    <property type="match status" value="1"/>
</dbReference>
<evidence type="ECO:0000256" key="13">
    <source>
        <dbReference type="ARBA" id="ARBA00023316"/>
    </source>
</evidence>
<keyword evidence="10 14" id="KW-0573">Peptidoglycan synthesis</keyword>
<feature type="region of interest" description="Disordered" evidence="15">
    <location>
        <begin position="679"/>
        <end position="769"/>
    </location>
</feature>
<evidence type="ECO:0000256" key="14">
    <source>
        <dbReference type="HAMAP-Rule" id="MF_02081"/>
    </source>
</evidence>
<keyword evidence="13 14" id="KW-0961">Cell wall biogenesis/degradation</keyword>
<dbReference type="InterPro" id="IPR012338">
    <property type="entry name" value="Beta-lactam/transpept-like"/>
</dbReference>
<evidence type="ECO:0000256" key="3">
    <source>
        <dbReference type="ARBA" id="ARBA00022475"/>
    </source>
</evidence>
<evidence type="ECO:0000256" key="11">
    <source>
        <dbReference type="ARBA" id="ARBA00022989"/>
    </source>
</evidence>
<reference evidence="18 19" key="1">
    <citation type="submission" date="2019-08" db="EMBL/GenBank/DDBJ databases">
        <authorList>
            <person name="Peeters C."/>
        </authorList>
    </citation>
    <scope>NUCLEOTIDE SEQUENCE [LARGE SCALE GENOMIC DNA]</scope>
    <source>
        <strain evidence="18 19">LMG 31118</strain>
    </source>
</reference>
<keyword evidence="19" id="KW-1185">Reference proteome</keyword>
<comment type="caution">
    <text evidence="14">Lacks conserved residue(s) required for the propagation of feature annotation.</text>
</comment>
<keyword evidence="5 14" id="KW-0121">Carboxypeptidase</keyword>
<keyword evidence="7 14" id="KW-0812">Transmembrane</keyword>
<evidence type="ECO:0000256" key="5">
    <source>
        <dbReference type="ARBA" id="ARBA00022645"/>
    </source>
</evidence>
<protein>
    <recommendedName>
        <fullName evidence="14">Peptidoglycan D,D-transpeptidase MrdA</fullName>
        <ecNumber evidence="14">3.4.16.4</ecNumber>
    </recommendedName>
    <alternativeName>
        <fullName evidence="14">Penicillin-binding protein 2</fullName>
        <shortName evidence="14">PBP-2</shortName>
    </alternativeName>
</protein>
<keyword evidence="9 14" id="KW-0133">Cell shape</keyword>
<dbReference type="NCBIfam" id="TIGR03423">
    <property type="entry name" value="pbp2_mrdA"/>
    <property type="match status" value="1"/>
</dbReference>
<evidence type="ECO:0000256" key="12">
    <source>
        <dbReference type="ARBA" id="ARBA00023136"/>
    </source>
</evidence>
<evidence type="ECO:0000259" key="17">
    <source>
        <dbReference type="Pfam" id="PF03717"/>
    </source>
</evidence>
<dbReference type="PANTHER" id="PTHR30627">
    <property type="entry name" value="PEPTIDOGLYCAN D,D-TRANSPEPTIDASE"/>
    <property type="match status" value="1"/>
</dbReference>
<comment type="catalytic activity">
    <reaction evidence="14">
        <text>Preferential cleavage: (Ac)2-L-Lys-D-Ala-|-D-Ala. Also transpeptidation of peptidyl-alanyl moieties that are N-acyl substituents of D-alanine.</text>
        <dbReference type="EC" id="3.4.16.4"/>
    </reaction>
</comment>
<dbReference type="Pfam" id="PF00905">
    <property type="entry name" value="Transpeptidase"/>
    <property type="match status" value="1"/>
</dbReference>
<evidence type="ECO:0000256" key="6">
    <source>
        <dbReference type="ARBA" id="ARBA00022670"/>
    </source>
</evidence>
<keyword evidence="3 14" id="KW-1003">Cell membrane</keyword>
<dbReference type="GO" id="GO:0071555">
    <property type="term" value="P:cell wall organization"/>
    <property type="evidence" value="ECO:0007669"/>
    <property type="project" value="UniProtKB-KW"/>
</dbReference>
<evidence type="ECO:0000256" key="4">
    <source>
        <dbReference type="ARBA" id="ARBA00022519"/>
    </source>
</evidence>
<dbReference type="OrthoDB" id="9789078at2"/>
<comment type="similarity">
    <text evidence="14">Belongs to the transpeptidase family. MrdA subfamily.</text>
</comment>
<name>A0A5E4ZS40_9BURK</name>
<evidence type="ECO:0000256" key="8">
    <source>
        <dbReference type="ARBA" id="ARBA00022801"/>
    </source>
</evidence>
<dbReference type="InterPro" id="IPR005311">
    <property type="entry name" value="PBP_dimer"/>
</dbReference>
<evidence type="ECO:0000256" key="1">
    <source>
        <dbReference type="ARBA" id="ARBA00004167"/>
    </source>
</evidence>
<keyword evidence="4 14" id="KW-0997">Cell inner membrane</keyword>
<proteinExistence type="inferred from homology"/>
<dbReference type="GO" id="GO:0006508">
    <property type="term" value="P:proteolysis"/>
    <property type="evidence" value="ECO:0007669"/>
    <property type="project" value="UniProtKB-KW"/>
</dbReference>
<feature type="domain" description="Penicillin-binding protein transpeptidase" evidence="16">
    <location>
        <begin position="283"/>
        <end position="622"/>
    </location>
</feature>
<dbReference type="Proteomes" id="UP000414136">
    <property type="component" value="Unassembled WGS sequence"/>
</dbReference>
<evidence type="ECO:0000256" key="9">
    <source>
        <dbReference type="ARBA" id="ARBA00022960"/>
    </source>
</evidence>
<dbReference type="EMBL" id="CABPSQ010000002">
    <property type="protein sequence ID" value="VVE63698.1"/>
    <property type="molecule type" value="Genomic_DNA"/>
</dbReference>
<dbReference type="GO" id="GO:0009252">
    <property type="term" value="P:peptidoglycan biosynthetic process"/>
    <property type="evidence" value="ECO:0007669"/>
    <property type="project" value="UniProtKB-UniRule"/>
</dbReference>
<gene>
    <name evidence="14 18" type="primary">mrdA</name>
    <name evidence="18" type="ORF">PCA31118_01357</name>
</gene>
<dbReference type="EC" id="3.4.16.4" evidence="14"/>
<dbReference type="InterPro" id="IPR017790">
    <property type="entry name" value="Penicillin-binding_protein_2"/>
</dbReference>
<dbReference type="InterPro" id="IPR001460">
    <property type="entry name" value="PCN-bd_Tpept"/>
</dbReference>
<keyword evidence="6 14" id="KW-0645">Protease</keyword>
<dbReference type="HAMAP" id="MF_02081">
    <property type="entry name" value="MrdA_transpept"/>
    <property type="match status" value="1"/>
</dbReference>
<dbReference type="GO" id="GO:0008658">
    <property type="term" value="F:penicillin binding"/>
    <property type="evidence" value="ECO:0007669"/>
    <property type="project" value="InterPro"/>
</dbReference>
<dbReference type="UniPathway" id="UPA00219"/>
<keyword evidence="11 14" id="KW-1133">Transmembrane helix</keyword>
<comment type="pathway">
    <text evidence="14">Cell wall biogenesis; peptidoglycan biosynthesis.</text>
</comment>
<evidence type="ECO:0000313" key="19">
    <source>
        <dbReference type="Proteomes" id="UP000414136"/>
    </source>
</evidence>
<evidence type="ECO:0000259" key="16">
    <source>
        <dbReference type="Pfam" id="PF00905"/>
    </source>
</evidence>
<feature type="domain" description="Penicillin-binding protein dimerisation" evidence="17">
    <location>
        <begin position="61"/>
        <end position="251"/>
    </location>
</feature>
<evidence type="ECO:0000256" key="15">
    <source>
        <dbReference type="SAM" id="MobiDB-lite"/>
    </source>
</evidence>
<dbReference type="GO" id="GO:0005886">
    <property type="term" value="C:plasma membrane"/>
    <property type="evidence" value="ECO:0007669"/>
    <property type="project" value="UniProtKB-SubCell"/>
</dbReference>
<dbReference type="SUPFAM" id="SSF56601">
    <property type="entry name" value="beta-lactamase/transpeptidase-like"/>
    <property type="match status" value="1"/>
</dbReference>
<dbReference type="GO" id="GO:0008360">
    <property type="term" value="P:regulation of cell shape"/>
    <property type="evidence" value="ECO:0007669"/>
    <property type="project" value="UniProtKB-KW"/>
</dbReference>
<dbReference type="SUPFAM" id="SSF56519">
    <property type="entry name" value="Penicillin binding protein dimerisation domain"/>
    <property type="match status" value="1"/>
</dbReference>
<dbReference type="RefSeq" id="WP_150624243.1">
    <property type="nucleotide sequence ID" value="NZ_CABPSQ010000002.1"/>
</dbReference>
<comment type="function">
    <text evidence="14">Catalyzes cross-linking of the peptidoglycan cell wall.</text>
</comment>
<keyword evidence="8 14" id="KW-0378">Hydrolase</keyword>
<dbReference type="Gene3D" id="3.30.1390.30">
    <property type="entry name" value="Penicillin-binding protein 2a, domain 3"/>
    <property type="match status" value="1"/>
</dbReference>
<sequence length="769" mass="83139">MTEFKNPQQQLQTFHVRVTAAALFVLICFSLLAVRFVYLQVFRHNQYALQADENRVSLAPIVPNRGVIMDRNGVVLARNYSAYTLEITPSKIGRPLEDLVTDLSDVIEITPRDRARFKKLMDDSKSFESLPIRTRLTDEEVARFTAQRFRFPGVDVHARLFRQYPLGETAAHVIGYIGRISQRDRQRIDAMSEENDSDSAKYDIRRDANNYKGTDYIGKIGVEQSYETQLHGITGFEEIEVTAGGRPVRTISRTPATPGDNLVLSIDIKLQQVAEQAFAGRRGAVVAIEPKTGDVLAFVSAPSFDPNLFVEGIDQQNWDALNNSPDRPLLNRPLRGTYPIGSTYKPFMALAALELGKRTPNWGFQDTGSFTLGNHTFRNDVRNGQGWIDMYRSIVVSNDTYYYMLAHDLGVNAIHDFMAPLGFGQLTGIDIEGEARGILPSTEWKRKAYKKPAQQKWYDGETISLGIGQGYNSFTILQLAHATATLANNGVVMKPHLVKAVEDPVSHSRQLTVPHESARLPYKQADVDFVKRAMVGVIKEGTGRQAFAGAPYDAGGKTGTAQVYSLGKNEKYNHNAIPEFKRDHALFIAFAPADDPKIAIALIVENAGWGGAQAGPVARSLLDYYLITEPKERAAEAAALQAAASGAVASSASSVSAAPDAPPASAAELDRAVMTGSTTVPRVAPGAPGSSVPSGAAGASAVAPTSRAPTAKASAATAAAADTPKPAPQTPSDKPAISPTVADEARHRAAIRAQGQGTRNAKGAQGETP</sequence>
<dbReference type="PANTHER" id="PTHR30627:SF2">
    <property type="entry name" value="PEPTIDOGLYCAN D,D-TRANSPEPTIDASE MRDA"/>
    <property type="match status" value="1"/>
</dbReference>
<comment type="subcellular location">
    <subcellularLocation>
        <location evidence="14">Cell inner membrane</location>
        <topology evidence="14">Single-pass membrane protein</topology>
    </subcellularLocation>
    <subcellularLocation>
        <location evidence="2">Cell membrane</location>
    </subcellularLocation>
    <subcellularLocation>
        <location evidence="1">Membrane</location>
        <topology evidence="1">Single-pass membrane protein</topology>
    </subcellularLocation>
</comment>
<dbReference type="GO" id="GO:0071972">
    <property type="term" value="F:peptidoglycan L,D-transpeptidase activity"/>
    <property type="evidence" value="ECO:0007669"/>
    <property type="project" value="TreeGrafter"/>
</dbReference>
<evidence type="ECO:0000256" key="7">
    <source>
        <dbReference type="ARBA" id="ARBA00022692"/>
    </source>
</evidence>
<organism evidence="18 19">
    <name type="scientific">Pandoraea captiosa</name>
    <dbReference type="NCBI Taxonomy" id="2508302"/>
    <lineage>
        <taxon>Bacteria</taxon>
        <taxon>Pseudomonadati</taxon>
        <taxon>Pseudomonadota</taxon>
        <taxon>Betaproteobacteria</taxon>
        <taxon>Burkholderiales</taxon>
        <taxon>Burkholderiaceae</taxon>
        <taxon>Pandoraea</taxon>
    </lineage>
</organism>